<evidence type="ECO:0000256" key="1">
    <source>
        <dbReference type="SAM" id="Phobius"/>
    </source>
</evidence>
<gene>
    <name evidence="2" type="ORF">AFUS01_LOCUS12974</name>
</gene>
<organism evidence="2 3">
    <name type="scientific">Allacma fusca</name>
    <dbReference type="NCBI Taxonomy" id="39272"/>
    <lineage>
        <taxon>Eukaryota</taxon>
        <taxon>Metazoa</taxon>
        <taxon>Ecdysozoa</taxon>
        <taxon>Arthropoda</taxon>
        <taxon>Hexapoda</taxon>
        <taxon>Collembola</taxon>
        <taxon>Symphypleona</taxon>
        <taxon>Sminthuridae</taxon>
        <taxon>Allacma</taxon>
    </lineage>
</organism>
<feature type="non-terminal residue" evidence="2">
    <location>
        <position position="114"/>
    </location>
</feature>
<keyword evidence="1" id="KW-0472">Membrane</keyword>
<accession>A0A8J2NXK4</accession>
<dbReference type="OrthoDB" id="1470350at2759"/>
<dbReference type="EMBL" id="CAJVCH010103764">
    <property type="protein sequence ID" value="CAG7723919.1"/>
    <property type="molecule type" value="Genomic_DNA"/>
</dbReference>
<reference evidence="2" key="1">
    <citation type="submission" date="2021-06" db="EMBL/GenBank/DDBJ databases">
        <authorList>
            <person name="Hodson N. C."/>
            <person name="Mongue J. A."/>
            <person name="Jaron S. K."/>
        </authorList>
    </citation>
    <scope>NUCLEOTIDE SEQUENCE</scope>
</reference>
<feature type="transmembrane region" description="Helical" evidence="1">
    <location>
        <begin position="18"/>
        <end position="41"/>
    </location>
</feature>
<comment type="caution">
    <text evidence="2">The sequence shown here is derived from an EMBL/GenBank/DDBJ whole genome shotgun (WGS) entry which is preliminary data.</text>
</comment>
<keyword evidence="1" id="KW-1133">Transmembrane helix</keyword>
<sequence length="114" mass="13338">YDVGNALYFITNQFSVKMFQLTGFAVLCLSVTVGFVTVLLLKFDFKIQQRKKTLLAKIPGPYQYPIIGSFLELVVPREDFYLLQMRLYENYGERYVLYSFGMYFVILTNPDDVE</sequence>
<dbReference type="Proteomes" id="UP000708208">
    <property type="component" value="Unassembled WGS sequence"/>
</dbReference>
<evidence type="ECO:0000313" key="2">
    <source>
        <dbReference type="EMBL" id="CAG7723919.1"/>
    </source>
</evidence>
<proteinExistence type="predicted"/>
<evidence type="ECO:0000313" key="3">
    <source>
        <dbReference type="Proteomes" id="UP000708208"/>
    </source>
</evidence>
<name>A0A8J2NXK4_9HEXA</name>
<dbReference type="AlphaFoldDB" id="A0A8J2NXK4"/>
<keyword evidence="3" id="KW-1185">Reference proteome</keyword>
<keyword evidence="1" id="KW-0812">Transmembrane</keyword>
<feature type="non-terminal residue" evidence="2">
    <location>
        <position position="1"/>
    </location>
</feature>
<protein>
    <submittedName>
        <fullName evidence="2">Uncharacterized protein</fullName>
    </submittedName>
</protein>